<name>A0A5J6QN06_9GAMM</name>
<protein>
    <submittedName>
        <fullName evidence="2">Histidine phosphatase family protein</fullName>
    </submittedName>
</protein>
<dbReference type="AlphaFoldDB" id="A0A5J6QN06"/>
<dbReference type="Proteomes" id="UP000327179">
    <property type="component" value="Chromosome"/>
</dbReference>
<dbReference type="Gene3D" id="3.40.50.1240">
    <property type="entry name" value="Phosphoglycerate mutase-like"/>
    <property type="match status" value="1"/>
</dbReference>
<gene>
    <name evidence="2" type="ORF">FXN65_17885</name>
</gene>
<evidence type="ECO:0000313" key="2">
    <source>
        <dbReference type="EMBL" id="QEY63830.1"/>
    </source>
</evidence>
<dbReference type="GO" id="GO:0016787">
    <property type="term" value="F:hydrolase activity"/>
    <property type="evidence" value="ECO:0007669"/>
    <property type="project" value="UniProtKB-KW"/>
</dbReference>
<proteinExistence type="predicted"/>
<dbReference type="Pfam" id="PF00300">
    <property type="entry name" value="His_Phos_1"/>
    <property type="match status" value="1"/>
</dbReference>
<organism evidence="2 3">
    <name type="scientific">Metapseudomonas lalkuanensis</name>
    <dbReference type="NCBI Taxonomy" id="2604832"/>
    <lineage>
        <taxon>Bacteria</taxon>
        <taxon>Pseudomonadati</taxon>
        <taxon>Pseudomonadota</taxon>
        <taxon>Gammaproteobacteria</taxon>
        <taxon>Pseudomonadales</taxon>
        <taxon>Pseudomonadaceae</taxon>
        <taxon>Metapseudomonas</taxon>
    </lineage>
</organism>
<dbReference type="PANTHER" id="PTHR20935">
    <property type="entry name" value="PHOSPHOGLYCERATE MUTASE-RELATED"/>
    <property type="match status" value="1"/>
</dbReference>
<dbReference type="PANTHER" id="PTHR20935:SF0">
    <property type="entry name" value="SERINE_THREONINE-PROTEIN PHOSPHATASE PGAM5, MITOCHONDRIAL"/>
    <property type="match status" value="1"/>
</dbReference>
<dbReference type="KEGG" id="plal:FXN65_17885"/>
<evidence type="ECO:0000256" key="1">
    <source>
        <dbReference type="ARBA" id="ARBA00022801"/>
    </source>
</evidence>
<dbReference type="CDD" id="cd07067">
    <property type="entry name" value="HP_PGM_like"/>
    <property type="match status" value="1"/>
</dbReference>
<reference evidence="2 3" key="1">
    <citation type="submission" date="2019-08" db="EMBL/GenBank/DDBJ databases">
        <title>Whole-genome Sequencing of e-waste polymer degrading bacterium Pseudomonas sp. strain PE08.</title>
        <authorList>
            <person name="Kirdat K."/>
            <person name="Debbarma P."/>
            <person name="Narawade N."/>
            <person name="Suyal D."/>
            <person name="Thorat V."/>
            <person name="Shouche Y."/>
            <person name="Goel R."/>
            <person name="Yadav A."/>
        </authorList>
    </citation>
    <scope>NUCLEOTIDE SEQUENCE [LARGE SCALE GENOMIC DNA]</scope>
    <source>
        <strain evidence="2 3">PE08</strain>
    </source>
</reference>
<dbReference type="EMBL" id="CP043311">
    <property type="protein sequence ID" value="QEY63830.1"/>
    <property type="molecule type" value="Genomic_DNA"/>
</dbReference>
<dbReference type="InterPro" id="IPR029033">
    <property type="entry name" value="His_PPase_superfam"/>
</dbReference>
<evidence type="ECO:0000313" key="3">
    <source>
        <dbReference type="Proteomes" id="UP000327179"/>
    </source>
</evidence>
<dbReference type="InterPro" id="IPR051021">
    <property type="entry name" value="Mito_Ser/Thr_phosphatase"/>
</dbReference>
<sequence>MGSIYLIRHGQASFGADDYDVLSPIGIRQAEVLGAHLAQLGLRLDRCYSGDLRRQQHTAQAALAQFDAAGLGAPAIQIDPAFNEFDADAVIRALLPDLLTEEPEALHVLRNGAQNRAEFQRLFSKLVLRWVAGERDMPDLQSWKDFVEQVRGGLERILTEANSKQNIAVFTSGGTITALLHLVTGIPAESAFGLNWQIVNTSLNRLKFRGNEVTLASFNSHVHLELLKAPELITYR</sequence>
<dbReference type="SMART" id="SM00855">
    <property type="entry name" value="PGAM"/>
    <property type="match status" value="1"/>
</dbReference>
<keyword evidence="3" id="KW-1185">Reference proteome</keyword>
<dbReference type="InterPro" id="IPR013078">
    <property type="entry name" value="His_Pase_superF_clade-1"/>
</dbReference>
<accession>A0A5J6QN06</accession>
<keyword evidence="1" id="KW-0378">Hydrolase</keyword>
<dbReference type="SUPFAM" id="SSF53254">
    <property type="entry name" value="Phosphoglycerate mutase-like"/>
    <property type="match status" value="1"/>
</dbReference>
<dbReference type="RefSeq" id="WP_151134887.1">
    <property type="nucleotide sequence ID" value="NZ_CP043311.1"/>
</dbReference>